<accession>A0ACA9L3L3</accession>
<reference evidence="1" key="1">
    <citation type="submission" date="2021-06" db="EMBL/GenBank/DDBJ databases">
        <authorList>
            <person name="Kallberg Y."/>
            <person name="Tangrot J."/>
            <person name="Rosling A."/>
        </authorList>
    </citation>
    <scope>NUCLEOTIDE SEQUENCE</scope>
    <source>
        <strain evidence="1">CL356</strain>
    </source>
</reference>
<evidence type="ECO:0000313" key="1">
    <source>
        <dbReference type="EMBL" id="CAG8503374.1"/>
    </source>
</evidence>
<gene>
    <name evidence="1" type="ORF">ACOLOM_LOCUS2899</name>
</gene>
<comment type="caution">
    <text evidence="1">The sequence shown here is derived from an EMBL/GenBank/DDBJ whole genome shotgun (WGS) entry which is preliminary data.</text>
</comment>
<keyword evidence="2" id="KW-1185">Reference proteome</keyword>
<organism evidence="1 2">
    <name type="scientific">Acaulospora colombiana</name>
    <dbReference type="NCBI Taxonomy" id="27376"/>
    <lineage>
        <taxon>Eukaryota</taxon>
        <taxon>Fungi</taxon>
        <taxon>Fungi incertae sedis</taxon>
        <taxon>Mucoromycota</taxon>
        <taxon>Glomeromycotina</taxon>
        <taxon>Glomeromycetes</taxon>
        <taxon>Diversisporales</taxon>
        <taxon>Acaulosporaceae</taxon>
        <taxon>Acaulospora</taxon>
    </lineage>
</organism>
<sequence length="396" mass="45298">MEENNDQTNDQSNHQNIIPLTGARIGFPACILRSNVESAQAWTNVFMPPVYRPPFTKGKEKESTEKQDTDDGIPGGILNDKDLIHVLKDDEKPDMYTHRLSYNTVTNAYYENGRLDREYIKTWKKGVLLWDNIDYKREYDWNIVDSYKDVTSLVEGQYGFVLHASLSGGLHTNISWQRTQLFRTPVDNSGVVDDDSGVSFGLDVRVELIPDLVCEPLPEIEYSKEGKGKELIINDNDTSDFVVHLKIPESLEDNDHVTPNKEIRDFHVHRNVLSARSDYFKALFDSHMTESRENSVTLTDISLNSLEIILKFIYDGSLPDINSYDEWVELLHGASRFLIPALIQRCEKSIREYVNNESVETIEALANECGANQLLRCCKMLEVEDEEVTHDNRSTA</sequence>
<dbReference type="Proteomes" id="UP000789525">
    <property type="component" value="Unassembled WGS sequence"/>
</dbReference>
<protein>
    <submittedName>
        <fullName evidence="1">14142_t:CDS:1</fullName>
    </submittedName>
</protein>
<evidence type="ECO:0000313" key="2">
    <source>
        <dbReference type="Proteomes" id="UP000789525"/>
    </source>
</evidence>
<proteinExistence type="predicted"/>
<name>A0ACA9L3L3_9GLOM</name>
<dbReference type="EMBL" id="CAJVPT010004024">
    <property type="protein sequence ID" value="CAG8503374.1"/>
    <property type="molecule type" value="Genomic_DNA"/>
</dbReference>